<gene>
    <name evidence="12" type="ORF">LCGC14_2309230</name>
</gene>
<dbReference type="GO" id="GO:0048038">
    <property type="term" value="F:quinone binding"/>
    <property type="evidence" value="ECO:0007669"/>
    <property type="project" value="UniProtKB-KW"/>
</dbReference>
<evidence type="ECO:0000256" key="5">
    <source>
        <dbReference type="ARBA" id="ARBA00022989"/>
    </source>
</evidence>
<keyword evidence="5 10" id="KW-1133">Transmembrane helix</keyword>
<accession>A0A0F9CLM6</accession>
<dbReference type="AlphaFoldDB" id="A0A0F9CLM6"/>
<keyword evidence="6" id="KW-0560">Oxidoreductase</keyword>
<organism evidence="12">
    <name type="scientific">marine sediment metagenome</name>
    <dbReference type="NCBI Taxonomy" id="412755"/>
    <lineage>
        <taxon>unclassified sequences</taxon>
        <taxon>metagenomes</taxon>
        <taxon>ecological metagenomes</taxon>
    </lineage>
</organism>
<evidence type="ECO:0000256" key="2">
    <source>
        <dbReference type="ARBA" id="ARBA00006214"/>
    </source>
</evidence>
<feature type="transmembrane region" description="Helical" evidence="10">
    <location>
        <begin position="7"/>
        <end position="23"/>
    </location>
</feature>
<keyword evidence="8" id="KW-1015">Disulfide bond</keyword>
<feature type="domain" description="Vitamin K epoxide reductase" evidence="11">
    <location>
        <begin position="1"/>
        <end position="151"/>
    </location>
</feature>
<dbReference type="GO" id="GO:0016491">
    <property type="term" value="F:oxidoreductase activity"/>
    <property type="evidence" value="ECO:0007669"/>
    <property type="project" value="UniProtKB-KW"/>
</dbReference>
<evidence type="ECO:0000256" key="1">
    <source>
        <dbReference type="ARBA" id="ARBA00004141"/>
    </source>
</evidence>
<feature type="transmembrane region" description="Helical" evidence="10">
    <location>
        <begin position="58"/>
        <end position="80"/>
    </location>
</feature>
<evidence type="ECO:0000256" key="6">
    <source>
        <dbReference type="ARBA" id="ARBA00023002"/>
    </source>
</evidence>
<dbReference type="InterPro" id="IPR038354">
    <property type="entry name" value="VKOR_sf"/>
</dbReference>
<evidence type="ECO:0000259" key="11">
    <source>
        <dbReference type="SMART" id="SM00756"/>
    </source>
</evidence>
<keyword evidence="9" id="KW-0676">Redox-active center</keyword>
<evidence type="ECO:0000256" key="3">
    <source>
        <dbReference type="ARBA" id="ARBA00022692"/>
    </source>
</evidence>
<dbReference type="Gene3D" id="1.20.1440.130">
    <property type="entry name" value="VKOR domain"/>
    <property type="match status" value="1"/>
</dbReference>
<evidence type="ECO:0000256" key="9">
    <source>
        <dbReference type="ARBA" id="ARBA00023284"/>
    </source>
</evidence>
<dbReference type="InterPro" id="IPR012932">
    <property type="entry name" value="VKOR"/>
</dbReference>
<comment type="subcellular location">
    <subcellularLocation>
        <location evidence="1">Membrane</location>
        <topology evidence="1">Multi-pass membrane protein</topology>
    </subcellularLocation>
</comment>
<evidence type="ECO:0000256" key="8">
    <source>
        <dbReference type="ARBA" id="ARBA00023157"/>
    </source>
</evidence>
<proteinExistence type="inferred from homology"/>
<comment type="caution">
    <text evidence="12">The sequence shown here is derived from an EMBL/GenBank/DDBJ whole genome shotgun (WGS) entry which is preliminary data.</text>
</comment>
<evidence type="ECO:0000313" key="12">
    <source>
        <dbReference type="EMBL" id="KKL50064.1"/>
    </source>
</evidence>
<sequence>MEVRKILLYLASFVGMLDSFYLIDVHYTANGACSTNVEEFFGYTVDCGFLDSTKYAEILSIPISIIGLLYYVTIFLVLYFDTTIDKILKKKSFTELISSHLDLVLIFSSMGFLFILYLLYVQLVIFEIVCIYCIYSAASTFVIFGISISYKITTT</sequence>
<dbReference type="GO" id="GO:0016020">
    <property type="term" value="C:membrane"/>
    <property type="evidence" value="ECO:0007669"/>
    <property type="project" value="UniProtKB-SubCell"/>
</dbReference>
<evidence type="ECO:0000256" key="10">
    <source>
        <dbReference type="SAM" id="Phobius"/>
    </source>
</evidence>
<comment type="similarity">
    <text evidence="2">Belongs to the VKOR family.</text>
</comment>
<feature type="transmembrane region" description="Helical" evidence="10">
    <location>
        <begin position="101"/>
        <end position="120"/>
    </location>
</feature>
<name>A0A0F9CLM6_9ZZZZ</name>
<dbReference type="SMART" id="SM00756">
    <property type="entry name" value="VKc"/>
    <property type="match status" value="1"/>
</dbReference>
<keyword evidence="4" id="KW-0874">Quinone</keyword>
<keyword evidence="3 10" id="KW-0812">Transmembrane</keyword>
<evidence type="ECO:0000256" key="7">
    <source>
        <dbReference type="ARBA" id="ARBA00023136"/>
    </source>
</evidence>
<feature type="transmembrane region" description="Helical" evidence="10">
    <location>
        <begin position="126"/>
        <end position="150"/>
    </location>
</feature>
<dbReference type="EMBL" id="LAZR01032734">
    <property type="protein sequence ID" value="KKL50064.1"/>
    <property type="molecule type" value="Genomic_DNA"/>
</dbReference>
<dbReference type="Pfam" id="PF07884">
    <property type="entry name" value="VKOR"/>
    <property type="match status" value="1"/>
</dbReference>
<reference evidence="12" key="1">
    <citation type="journal article" date="2015" name="Nature">
        <title>Complex archaea that bridge the gap between prokaryotes and eukaryotes.</title>
        <authorList>
            <person name="Spang A."/>
            <person name="Saw J.H."/>
            <person name="Jorgensen S.L."/>
            <person name="Zaremba-Niedzwiedzka K."/>
            <person name="Martijn J."/>
            <person name="Lind A.E."/>
            <person name="van Eijk R."/>
            <person name="Schleper C."/>
            <person name="Guy L."/>
            <person name="Ettema T.J."/>
        </authorList>
    </citation>
    <scope>NUCLEOTIDE SEQUENCE</scope>
</reference>
<protein>
    <recommendedName>
        <fullName evidence="11">Vitamin K epoxide reductase domain-containing protein</fullName>
    </recommendedName>
</protein>
<keyword evidence="7 10" id="KW-0472">Membrane</keyword>
<evidence type="ECO:0000256" key="4">
    <source>
        <dbReference type="ARBA" id="ARBA00022719"/>
    </source>
</evidence>